<dbReference type="InterPro" id="IPR002525">
    <property type="entry name" value="Transp_IS110-like_N"/>
</dbReference>
<name>A0ABV6YDV8_9HYPH</name>
<comment type="caution">
    <text evidence="2">The sequence shown here is derived from an EMBL/GenBank/DDBJ whole genome shotgun (WGS) entry which is preliminary data.</text>
</comment>
<accession>A0ABV6YDV8</accession>
<reference evidence="2 3" key="1">
    <citation type="submission" date="2024-09" db="EMBL/GenBank/DDBJ databases">
        <title>Nodulacao em especies de Leguminosae Basais da Amazonia e Caracterizacao dos Rizobios e Bacterias Associadas aos Nodulos.</title>
        <authorList>
            <person name="Jambeiro I.C.A."/>
            <person name="Lopes I.S."/>
            <person name="Aguiar E.R.G.R."/>
            <person name="Santos A.F.J."/>
            <person name="Dos Santos J.M.F."/>
            <person name="Gross E."/>
        </authorList>
    </citation>
    <scope>NUCLEOTIDE SEQUENCE [LARGE SCALE GENOMIC DNA]</scope>
    <source>
        <strain evidence="2 3">BRUESC1165</strain>
    </source>
</reference>
<evidence type="ECO:0000313" key="3">
    <source>
        <dbReference type="Proteomes" id="UP001593940"/>
    </source>
</evidence>
<protein>
    <submittedName>
        <fullName evidence="2">Transposase</fullName>
    </submittedName>
</protein>
<dbReference type="Pfam" id="PF01548">
    <property type="entry name" value="DEDD_Tnp_IS110"/>
    <property type="match status" value="1"/>
</dbReference>
<dbReference type="Proteomes" id="UP001593940">
    <property type="component" value="Unassembled WGS sequence"/>
</dbReference>
<dbReference type="RefSeq" id="WP_377031092.1">
    <property type="nucleotide sequence ID" value="NZ_JBHOMY010000111.1"/>
</dbReference>
<dbReference type="EMBL" id="JBHOMY010000111">
    <property type="protein sequence ID" value="MFC1459435.1"/>
    <property type="molecule type" value="Genomic_DNA"/>
</dbReference>
<keyword evidence="3" id="KW-1185">Reference proteome</keyword>
<feature type="non-terminal residue" evidence="2">
    <location>
        <position position="107"/>
    </location>
</feature>
<organism evidence="2 3">
    <name type="scientific">Microvirga arabica</name>
    <dbReference type="NCBI Taxonomy" id="1128671"/>
    <lineage>
        <taxon>Bacteria</taxon>
        <taxon>Pseudomonadati</taxon>
        <taxon>Pseudomonadota</taxon>
        <taxon>Alphaproteobacteria</taxon>
        <taxon>Hyphomicrobiales</taxon>
        <taxon>Methylobacteriaceae</taxon>
        <taxon>Microvirga</taxon>
    </lineage>
</organism>
<proteinExistence type="predicted"/>
<evidence type="ECO:0000259" key="1">
    <source>
        <dbReference type="Pfam" id="PF01548"/>
    </source>
</evidence>
<feature type="domain" description="Transposase IS110-like N-terminal" evidence="1">
    <location>
        <begin position="14"/>
        <end position="100"/>
    </location>
</feature>
<gene>
    <name evidence="2" type="ORF">ACETIH_22600</name>
</gene>
<sequence length="107" mass="11718">MTELNPTPAPATLVAIDIAKHRHEVLIEAPGQARRRRLTILSTKADYDRLVVALGAYGGPVLIGFEATGDYHRGLAYRLLSAGFELRLVSSVALARTREALHNGWDK</sequence>
<evidence type="ECO:0000313" key="2">
    <source>
        <dbReference type="EMBL" id="MFC1459435.1"/>
    </source>
</evidence>